<name>A0A812LYG7_9DINO</name>
<dbReference type="OrthoDB" id="420975at2759"/>
<evidence type="ECO:0000313" key="2">
    <source>
        <dbReference type="Proteomes" id="UP000604046"/>
    </source>
</evidence>
<gene>
    <name evidence="1" type="ORF">SNAT2548_LOCUS12974</name>
</gene>
<sequence>MEISTLRAHCAESTWQFYNLVHLKCLKSGDCSQALDFWKDCREAGVSSCNALLATCEVAMDWDEWVRACGKLGPAGWVRDIVPPAQKAVQALGYASYKGHGPGWQRDCLGQVALTLDLLHWHGLASRAAPMRRHFAENVLAFVVQAIIAETDKSVLLREATGRTHTRMAKPMLKGTQLQKVMLSEEFTTSALLQLQLAREGQPWMPHAQLRVRRELPTESEGGPFFLDDPSLRLQARCISYRSAADGGLNGGHSRGFVALGADDGCRTWLLPFSLDSALALSQEKHSQLLSEVVAAVGLDSGQVRVYLSYAPCLACLATLYQLRSHKGVRLQVAFDTWRQTRMWTAEAEGAS</sequence>
<organism evidence="1 2">
    <name type="scientific">Symbiodinium natans</name>
    <dbReference type="NCBI Taxonomy" id="878477"/>
    <lineage>
        <taxon>Eukaryota</taxon>
        <taxon>Sar</taxon>
        <taxon>Alveolata</taxon>
        <taxon>Dinophyceae</taxon>
        <taxon>Suessiales</taxon>
        <taxon>Symbiodiniaceae</taxon>
        <taxon>Symbiodinium</taxon>
    </lineage>
</organism>
<dbReference type="EMBL" id="CAJNDS010001324">
    <property type="protein sequence ID" value="CAE7255278.1"/>
    <property type="molecule type" value="Genomic_DNA"/>
</dbReference>
<proteinExistence type="predicted"/>
<accession>A0A812LYG7</accession>
<dbReference type="Proteomes" id="UP000604046">
    <property type="component" value="Unassembled WGS sequence"/>
</dbReference>
<keyword evidence="2" id="KW-1185">Reference proteome</keyword>
<comment type="caution">
    <text evidence="1">The sequence shown here is derived from an EMBL/GenBank/DDBJ whole genome shotgun (WGS) entry which is preliminary data.</text>
</comment>
<dbReference type="AlphaFoldDB" id="A0A812LYG7"/>
<protein>
    <submittedName>
        <fullName evidence="1">Uncharacterized protein</fullName>
    </submittedName>
</protein>
<reference evidence="1" key="1">
    <citation type="submission" date="2021-02" db="EMBL/GenBank/DDBJ databases">
        <authorList>
            <person name="Dougan E. K."/>
            <person name="Rhodes N."/>
            <person name="Thang M."/>
            <person name="Chan C."/>
        </authorList>
    </citation>
    <scope>NUCLEOTIDE SEQUENCE</scope>
</reference>
<evidence type="ECO:0000313" key="1">
    <source>
        <dbReference type="EMBL" id="CAE7255278.1"/>
    </source>
</evidence>